<accession>A0ABT1AE37</accession>
<dbReference type="RefSeq" id="WP_252675523.1">
    <property type="nucleotide sequence ID" value="NZ_JAMXHT010000001.1"/>
</dbReference>
<organism evidence="1 2">
    <name type="scientific">Ralstonia soli</name>
    <dbReference type="NCBI Taxonomy" id="2953896"/>
    <lineage>
        <taxon>Bacteria</taxon>
        <taxon>Pseudomonadati</taxon>
        <taxon>Pseudomonadota</taxon>
        <taxon>Betaproteobacteria</taxon>
        <taxon>Burkholderiales</taxon>
        <taxon>Burkholderiaceae</taxon>
        <taxon>Ralstonia</taxon>
    </lineage>
</organism>
<reference evidence="1" key="1">
    <citation type="submission" date="2022-06" db="EMBL/GenBank/DDBJ databases">
        <authorList>
            <person name="Lu C.-H."/>
        </authorList>
    </citation>
    <scope>NUCLEOTIDE SEQUENCE</scope>
    <source>
        <strain evidence="1">21MJYT02-11</strain>
    </source>
</reference>
<sequence>MQRDDFYSAAVNYQPTSNLGLTLVYYYDAVKALKVRAGQPIINQPNPWQASFIADYNLSKRTDVGWGGREQHAQWC</sequence>
<dbReference type="SUPFAM" id="SSF56935">
    <property type="entry name" value="Porins"/>
    <property type="match status" value="1"/>
</dbReference>
<comment type="caution">
    <text evidence="1">The sequence shown here is derived from an EMBL/GenBank/DDBJ whole genome shotgun (WGS) entry which is preliminary data.</text>
</comment>
<gene>
    <name evidence="1" type="ORF">NG900_00065</name>
</gene>
<name>A0ABT1AE37_9RALS</name>
<dbReference type="InterPro" id="IPR023614">
    <property type="entry name" value="Porin_dom_sf"/>
</dbReference>
<dbReference type="Gene3D" id="2.40.160.10">
    <property type="entry name" value="Porin"/>
    <property type="match status" value="1"/>
</dbReference>
<evidence type="ECO:0000313" key="1">
    <source>
        <dbReference type="EMBL" id="MCO5396589.1"/>
    </source>
</evidence>
<dbReference type="Proteomes" id="UP001162811">
    <property type="component" value="Unassembled WGS sequence"/>
</dbReference>
<proteinExistence type="predicted"/>
<evidence type="ECO:0000313" key="2">
    <source>
        <dbReference type="Proteomes" id="UP001162811"/>
    </source>
</evidence>
<dbReference type="EMBL" id="JAMXHT010000001">
    <property type="protein sequence ID" value="MCO5396589.1"/>
    <property type="molecule type" value="Genomic_DNA"/>
</dbReference>
<keyword evidence="2" id="KW-1185">Reference proteome</keyword>
<protein>
    <submittedName>
        <fullName evidence="1">Uncharacterized protein</fullName>
    </submittedName>
</protein>
<reference evidence="1" key="2">
    <citation type="journal article" date="2023" name="Front. Microbiol.">
        <title>Ralstonia chuxiongensis sp. nov., Ralstonia mojiangensis sp. nov., and Ralstonia soli sp. nov., isolated from tobacco fields, are three novel species in the family Burkholderiaceae.</title>
        <authorList>
            <person name="Lu C.H."/>
            <person name="Zhang Y.Y."/>
            <person name="Jiang N."/>
            <person name="Chen W."/>
            <person name="Shao X."/>
            <person name="Zhao Z.M."/>
            <person name="Lu W.L."/>
            <person name="Hu X."/>
            <person name="Xi Y.X."/>
            <person name="Zou S.Y."/>
            <person name="Wei Q.J."/>
            <person name="Lin Z.L."/>
            <person name="Gong L."/>
            <person name="Gai X.T."/>
            <person name="Zhang L.Q."/>
            <person name="Li J.Y."/>
            <person name="Jin Y."/>
            <person name="Xia Z.Y."/>
        </authorList>
    </citation>
    <scope>NUCLEOTIDE SEQUENCE</scope>
    <source>
        <strain evidence="1">21MJYT02-11</strain>
    </source>
</reference>